<dbReference type="HOGENOM" id="CLU_953215_0_0_1"/>
<name>W2S984_CYPE1</name>
<proteinExistence type="predicted"/>
<dbReference type="Proteomes" id="UP000030752">
    <property type="component" value="Unassembled WGS sequence"/>
</dbReference>
<dbReference type="EMBL" id="KB822715">
    <property type="protein sequence ID" value="ETN44459.1"/>
    <property type="molecule type" value="Genomic_DNA"/>
</dbReference>
<evidence type="ECO:0000313" key="2">
    <source>
        <dbReference type="EMBL" id="ETN44459.1"/>
    </source>
</evidence>
<feature type="region of interest" description="Disordered" evidence="1">
    <location>
        <begin position="140"/>
        <end position="161"/>
    </location>
</feature>
<reference evidence="2 3" key="1">
    <citation type="submission" date="2013-03" db="EMBL/GenBank/DDBJ databases">
        <title>The Genome Sequence of Phialophora europaea CBS 101466.</title>
        <authorList>
            <consortium name="The Broad Institute Genomics Platform"/>
            <person name="Cuomo C."/>
            <person name="de Hoog S."/>
            <person name="Gorbushina A."/>
            <person name="Walker B."/>
            <person name="Young S.K."/>
            <person name="Zeng Q."/>
            <person name="Gargeya S."/>
            <person name="Fitzgerald M."/>
            <person name="Haas B."/>
            <person name="Abouelleil A."/>
            <person name="Allen A.W."/>
            <person name="Alvarado L."/>
            <person name="Arachchi H.M."/>
            <person name="Berlin A.M."/>
            <person name="Chapman S.B."/>
            <person name="Gainer-Dewar J."/>
            <person name="Goldberg J."/>
            <person name="Griggs A."/>
            <person name="Gujja S."/>
            <person name="Hansen M."/>
            <person name="Howarth C."/>
            <person name="Imamovic A."/>
            <person name="Ireland A."/>
            <person name="Larimer J."/>
            <person name="McCowan C."/>
            <person name="Murphy C."/>
            <person name="Pearson M."/>
            <person name="Poon T.W."/>
            <person name="Priest M."/>
            <person name="Roberts A."/>
            <person name="Saif S."/>
            <person name="Shea T."/>
            <person name="Sisk P."/>
            <person name="Sykes S."/>
            <person name="Wortman J."/>
            <person name="Nusbaum C."/>
            <person name="Birren B."/>
        </authorList>
    </citation>
    <scope>NUCLEOTIDE SEQUENCE [LARGE SCALE GENOMIC DNA]</scope>
    <source>
        <strain evidence="2 3">CBS 101466</strain>
    </source>
</reference>
<gene>
    <name evidence="2" type="ORF">HMPREF1541_10640</name>
</gene>
<evidence type="ECO:0000256" key="1">
    <source>
        <dbReference type="SAM" id="MobiDB-lite"/>
    </source>
</evidence>
<keyword evidence="3" id="KW-1185">Reference proteome</keyword>
<evidence type="ECO:0000313" key="3">
    <source>
        <dbReference type="Proteomes" id="UP000030752"/>
    </source>
</evidence>
<dbReference type="AlphaFoldDB" id="W2S984"/>
<dbReference type="OrthoDB" id="4120135at2759"/>
<dbReference type="RefSeq" id="XP_008713532.1">
    <property type="nucleotide sequence ID" value="XM_008715310.1"/>
</dbReference>
<sequence>MSATKTLIIRSAPASPGASIRDATQTVRWDAILTKGNQIWTKIRHPHSSQCHPSLGRETGQLRLELVFPTIIHLWETAPIPIVFKVNSADGTRPDLDQLLIKKISIQLVVCTMARVGLRQQIRTTMLSLYEDSFTVPLTHDRPEQDHHGVASPQDGASAGSTAGCNLNIDATHTGTILRQALRKHGIVPEFSTYNIFRAYSLQLSVRLRAAGQNFTFRRKEIPISIPMTASLETALRLPPPYDAPMDAAWAADGPRNQVDVADEQIVCLEGQPPDGVDQLPPYTRHRGPISA</sequence>
<feature type="region of interest" description="Disordered" evidence="1">
    <location>
        <begin position="271"/>
        <end position="292"/>
    </location>
</feature>
<organism evidence="2 3">
    <name type="scientific">Cyphellophora europaea (strain CBS 101466)</name>
    <name type="common">Phialophora europaea</name>
    <dbReference type="NCBI Taxonomy" id="1220924"/>
    <lineage>
        <taxon>Eukaryota</taxon>
        <taxon>Fungi</taxon>
        <taxon>Dikarya</taxon>
        <taxon>Ascomycota</taxon>
        <taxon>Pezizomycotina</taxon>
        <taxon>Eurotiomycetes</taxon>
        <taxon>Chaetothyriomycetidae</taxon>
        <taxon>Chaetothyriales</taxon>
        <taxon>Cyphellophoraceae</taxon>
        <taxon>Cyphellophora</taxon>
    </lineage>
</organism>
<dbReference type="InParanoid" id="W2S984"/>
<accession>W2S984</accession>
<feature type="compositionally biased region" description="Basic and acidic residues" evidence="1">
    <location>
        <begin position="140"/>
        <end position="149"/>
    </location>
</feature>
<dbReference type="GeneID" id="19977979"/>
<dbReference type="VEuPathDB" id="FungiDB:HMPREF1541_10640"/>
<protein>
    <submittedName>
        <fullName evidence="2">Uncharacterized protein</fullName>
    </submittedName>
</protein>